<evidence type="ECO:0000313" key="2">
    <source>
        <dbReference type="EMBL" id="KAK5220949.1"/>
    </source>
</evidence>
<feature type="region of interest" description="Disordered" evidence="1">
    <location>
        <begin position="1"/>
        <end position="42"/>
    </location>
</feature>
<gene>
    <name evidence="2" type="ORF">LTR16_012800</name>
</gene>
<feature type="non-terminal residue" evidence="2">
    <location>
        <position position="1"/>
    </location>
</feature>
<feature type="region of interest" description="Disordered" evidence="1">
    <location>
        <begin position="66"/>
        <end position="85"/>
    </location>
</feature>
<feature type="non-terminal residue" evidence="2">
    <location>
        <position position="85"/>
    </location>
</feature>
<organism evidence="2 3">
    <name type="scientific">Cryomyces antarcticus</name>
    <dbReference type="NCBI Taxonomy" id="329879"/>
    <lineage>
        <taxon>Eukaryota</taxon>
        <taxon>Fungi</taxon>
        <taxon>Dikarya</taxon>
        <taxon>Ascomycota</taxon>
        <taxon>Pezizomycotina</taxon>
        <taxon>Dothideomycetes</taxon>
        <taxon>Dothideomycetes incertae sedis</taxon>
        <taxon>Cryomyces</taxon>
    </lineage>
</organism>
<reference evidence="2 3" key="1">
    <citation type="submission" date="2023-08" db="EMBL/GenBank/DDBJ databases">
        <title>Black Yeasts Isolated from many extreme environments.</title>
        <authorList>
            <person name="Coleine C."/>
            <person name="Stajich J.E."/>
            <person name="Selbmann L."/>
        </authorList>
    </citation>
    <scope>NUCLEOTIDE SEQUENCE [LARGE SCALE GENOMIC DNA]</scope>
    <source>
        <strain evidence="2 3">CCFEE 536</strain>
    </source>
</reference>
<protein>
    <submittedName>
        <fullName evidence="2">Uncharacterized protein</fullName>
    </submittedName>
</protein>
<feature type="compositionally biased region" description="Basic residues" evidence="1">
    <location>
        <begin position="13"/>
        <end position="22"/>
    </location>
</feature>
<dbReference type="EMBL" id="JAVRRA010013892">
    <property type="protein sequence ID" value="KAK5220949.1"/>
    <property type="molecule type" value="Genomic_DNA"/>
</dbReference>
<proteinExistence type="predicted"/>
<dbReference type="Proteomes" id="UP001357485">
    <property type="component" value="Unassembled WGS sequence"/>
</dbReference>
<evidence type="ECO:0000313" key="3">
    <source>
        <dbReference type="Proteomes" id="UP001357485"/>
    </source>
</evidence>
<feature type="compositionally biased region" description="Basic and acidic residues" evidence="1">
    <location>
        <begin position="1"/>
        <end position="12"/>
    </location>
</feature>
<sequence length="85" mass="10244">RRLLRLRDCRGARDRHHRHRGHHQEDPRPRRPRQARLPVHRHRHLGSRLCPRDRHPGDGRLVDARAAHHREGARGHQLGCRGYRR</sequence>
<keyword evidence="3" id="KW-1185">Reference proteome</keyword>
<feature type="compositionally biased region" description="Basic residues" evidence="1">
    <location>
        <begin position="30"/>
        <end position="42"/>
    </location>
</feature>
<name>A0ABR0LRF0_9PEZI</name>
<accession>A0ABR0LRF0</accession>
<comment type="caution">
    <text evidence="2">The sequence shown here is derived from an EMBL/GenBank/DDBJ whole genome shotgun (WGS) entry which is preliminary data.</text>
</comment>
<evidence type="ECO:0000256" key="1">
    <source>
        <dbReference type="SAM" id="MobiDB-lite"/>
    </source>
</evidence>